<evidence type="ECO:0000313" key="1">
    <source>
        <dbReference type="EMBL" id="KAK8997839.1"/>
    </source>
</evidence>
<organism evidence="1 2">
    <name type="scientific">Hibiscus sabdariffa</name>
    <name type="common">roselle</name>
    <dbReference type="NCBI Taxonomy" id="183260"/>
    <lineage>
        <taxon>Eukaryota</taxon>
        <taxon>Viridiplantae</taxon>
        <taxon>Streptophyta</taxon>
        <taxon>Embryophyta</taxon>
        <taxon>Tracheophyta</taxon>
        <taxon>Spermatophyta</taxon>
        <taxon>Magnoliopsida</taxon>
        <taxon>eudicotyledons</taxon>
        <taxon>Gunneridae</taxon>
        <taxon>Pentapetalae</taxon>
        <taxon>rosids</taxon>
        <taxon>malvids</taxon>
        <taxon>Malvales</taxon>
        <taxon>Malvaceae</taxon>
        <taxon>Malvoideae</taxon>
        <taxon>Hibiscus</taxon>
    </lineage>
</organism>
<comment type="caution">
    <text evidence="1">The sequence shown here is derived from an EMBL/GenBank/DDBJ whole genome shotgun (WGS) entry which is preliminary data.</text>
</comment>
<dbReference type="Proteomes" id="UP001396334">
    <property type="component" value="Unassembled WGS sequence"/>
</dbReference>
<name>A0ABR2QB27_9ROSI</name>
<reference evidence="1 2" key="1">
    <citation type="journal article" date="2024" name="G3 (Bethesda)">
        <title>Genome assembly of Hibiscus sabdariffa L. provides insights into metabolisms of medicinal natural products.</title>
        <authorList>
            <person name="Kim T."/>
        </authorList>
    </citation>
    <scope>NUCLEOTIDE SEQUENCE [LARGE SCALE GENOMIC DNA]</scope>
    <source>
        <strain evidence="1">TK-2024</strain>
        <tissue evidence="1">Old leaves</tissue>
    </source>
</reference>
<gene>
    <name evidence="1" type="ORF">V6N11_012376</name>
</gene>
<evidence type="ECO:0000313" key="2">
    <source>
        <dbReference type="Proteomes" id="UP001396334"/>
    </source>
</evidence>
<sequence>MKFLEREELDNYKFQISPCSDLNSHCISEHSFDPMPEIRKNALELQFETLNGQSNEASGGSESLRTQSLYQMRNRQCWNLELVALPGAEGKAAAAVTSKNKHERKEKTKAAQAVVEFGFENIIFGCHGAVGSVQASVQSDGRKWRWEDISIGAQGSASMPGT</sequence>
<dbReference type="EMBL" id="JBBPBN010000042">
    <property type="protein sequence ID" value="KAK8997839.1"/>
    <property type="molecule type" value="Genomic_DNA"/>
</dbReference>
<accession>A0ABR2QB27</accession>
<keyword evidence="2" id="KW-1185">Reference proteome</keyword>
<proteinExistence type="predicted"/>
<protein>
    <submittedName>
        <fullName evidence="1">Uncharacterized protein</fullName>
    </submittedName>
</protein>